<evidence type="ECO:0000313" key="4">
    <source>
        <dbReference type="Proteomes" id="UP001549291"/>
    </source>
</evidence>
<reference evidence="3 4" key="1">
    <citation type="submission" date="2024-06" db="EMBL/GenBank/DDBJ databases">
        <title>Genomic Encyclopedia of Type Strains, Phase V (KMG-V): Genome sequencing to study the core and pangenomes of soil and plant-associated prokaryotes.</title>
        <authorList>
            <person name="Whitman W."/>
        </authorList>
    </citation>
    <scope>NUCLEOTIDE SEQUENCE [LARGE SCALE GENOMIC DNA]</scope>
    <source>
        <strain evidence="3 4">USDA 160</strain>
    </source>
</reference>
<dbReference type="InterPro" id="IPR041657">
    <property type="entry name" value="HTH_17"/>
</dbReference>
<keyword evidence="4" id="KW-1185">Reference proteome</keyword>
<accession>A0ABV2RLC4</accession>
<feature type="compositionally biased region" description="Polar residues" evidence="1">
    <location>
        <begin position="1"/>
        <end position="14"/>
    </location>
</feature>
<gene>
    <name evidence="3" type="ORF">ABIF63_001855</name>
</gene>
<proteinExistence type="predicted"/>
<feature type="domain" description="Helix-turn-helix" evidence="2">
    <location>
        <begin position="38"/>
        <end position="83"/>
    </location>
</feature>
<evidence type="ECO:0000256" key="1">
    <source>
        <dbReference type="SAM" id="MobiDB-lite"/>
    </source>
</evidence>
<dbReference type="Pfam" id="PF12728">
    <property type="entry name" value="HTH_17"/>
    <property type="match status" value="1"/>
</dbReference>
<name>A0ABV2RLC4_BRAJP</name>
<protein>
    <submittedName>
        <fullName evidence="3">Excisionase family DNA binding protein</fullName>
    </submittedName>
</protein>
<sequence length="88" mass="9606">MTDDPLQQSGQRSPGSPLPPANDRDGRVVPFRERLSCTVDEACVVTGLGRTKLYELIGSGQLITTTIGRRRLVIVRSLLDLVDRTISA</sequence>
<organism evidence="3 4">
    <name type="scientific">Bradyrhizobium japonicum</name>
    <dbReference type="NCBI Taxonomy" id="375"/>
    <lineage>
        <taxon>Bacteria</taxon>
        <taxon>Pseudomonadati</taxon>
        <taxon>Pseudomonadota</taxon>
        <taxon>Alphaproteobacteria</taxon>
        <taxon>Hyphomicrobiales</taxon>
        <taxon>Nitrobacteraceae</taxon>
        <taxon>Bradyrhizobium</taxon>
    </lineage>
</organism>
<evidence type="ECO:0000259" key="2">
    <source>
        <dbReference type="Pfam" id="PF12728"/>
    </source>
</evidence>
<comment type="caution">
    <text evidence="3">The sequence shown here is derived from an EMBL/GenBank/DDBJ whole genome shotgun (WGS) entry which is preliminary data.</text>
</comment>
<feature type="region of interest" description="Disordered" evidence="1">
    <location>
        <begin position="1"/>
        <end position="26"/>
    </location>
</feature>
<dbReference type="Proteomes" id="UP001549291">
    <property type="component" value="Unassembled WGS sequence"/>
</dbReference>
<evidence type="ECO:0000313" key="3">
    <source>
        <dbReference type="EMBL" id="MET4717749.1"/>
    </source>
</evidence>
<dbReference type="EMBL" id="JBEPTQ010000002">
    <property type="protein sequence ID" value="MET4717749.1"/>
    <property type="molecule type" value="Genomic_DNA"/>
</dbReference>
<dbReference type="RefSeq" id="WP_354268350.1">
    <property type="nucleotide sequence ID" value="NZ_CP066351.1"/>
</dbReference>